<gene>
    <name evidence="3" type="ORF">IV454_26120</name>
</gene>
<dbReference type="GO" id="GO:0032259">
    <property type="term" value="P:methylation"/>
    <property type="evidence" value="ECO:0007669"/>
    <property type="project" value="UniProtKB-KW"/>
</dbReference>
<proteinExistence type="predicted"/>
<accession>A0AA49A7M4</accession>
<dbReference type="Gene3D" id="3.40.50.150">
    <property type="entry name" value="Vaccinia Virus protein VP39"/>
    <property type="match status" value="1"/>
</dbReference>
<dbReference type="Pfam" id="PF13649">
    <property type="entry name" value="Methyltransf_25"/>
    <property type="match status" value="1"/>
</dbReference>
<dbReference type="GO" id="GO:0008168">
    <property type="term" value="F:methyltransferase activity"/>
    <property type="evidence" value="ECO:0007669"/>
    <property type="project" value="UniProtKB-KW"/>
</dbReference>
<sequence length="249" mass="28313">MSDFYDRLTPFYHLIHQDWHASVALQGEQLTRLIDAEWPGKRRLLDVSCGIGTQAIGLARRGFSVAASDLSEKEIERARREAELAGAKVDFSVCDMRRAHEHHGSGFDIVLSCDNSLPHLLTDADLLTALRQMFACLSPGGGFLMSMRDYEREERGVNLVKPYGARTEDGKRYVLFQVWDFEGEHYDLTFYFIEENLATQAVHTHALRSRYYAISTDQMCALMREAGFVQVRRIDGAFYQPILVGTRPA</sequence>
<organism evidence="3 4">
    <name type="scientific">Massilia antarctica</name>
    <dbReference type="NCBI Taxonomy" id="2765360"/>
    <lineage>
        <taxon>Bacteria</taxon>
        <taxon>Pseudomonadati</taxon>
        <taxon>Pseudomonadota</taxon>
        <taxon>Betaproteobacteria</taxon>
        <taxon>Burkholderiales</taxon>
        <taxon>Oxalobacteraceae</taxon>
        <taxon>Telluria group</taxon>
        <taxon>Massilia</taxon>
    </lineage>
</organism>
<dbReference type="InterPro" id="IPR041698">
    <property type="entry name" value="Methyltransf_25"/>
</dbReference>
<name>A0AA49A7M4_9BURK</name>
<keyword evidence="1" id="KW-0808">Transferase</keyword>
<evidence type="ECO:0000313" key="4">
    <source>
        <dbReference type="Proteomes" id="UP000662888"/>
    </source>
</evidence>
<evidence type="ECO:0000259" key="2">
    <source>
        <dbReference type="Pfam" id="PF13649"/>
    </source>
</evidence>
<dbReference type="SUPFAM" id="SSF53335">
    <property type="entry name" value="S-adenosyl-L-methionine-dependent methyltransferases"/>
    <property type="match status" value="1"/>
</dbReference>
<dbReference type="EMBL" id="CP065053">
    <property type="protein sequence ID" value="QPI48932.1"/>
    <property type="molecule type" value="Genomic_DNA"/>
</dbReference>
<dbReference type="CDD" id="cd02440">
    <property type="entry name" value="AdoMet_MTases"/>
    <property type="match status" value="1"/>
</dbReference>
<keyword evidence="3" id="KW-0489">Methyltransferase</keyword>
<dbReference type="Proteomes" id="UP000662888">
    <property type="component" value="Chromosome"/>
</dbReference>
<dbReference type="RefSeq" id="WP_206088540.1">
    <property type="nucleotide sequence ID" value="NZ_CP065053.1"/>
</dbReference>
<feature type="domain" description="Methyltransferase" evidence="2">
    <location>
        <begin position="45"/>
        <end position="141"/>
    </location>
</feature>
<reference evidence="3 4" key="1">
    <citation type="submission" date="2020-11" db="EMBL/GenBank/DDBJ databases">
        <authorList>
            <person name="Sun Q."/>
        </authorList>
    </citation>
    <scope>NUCLEOTIDE SEQUENCE [LARGE SCALE GENOMIC DNA]</scope>
    <source>
        <strain evidence="3 4">P8398</strain>
    </source>
</reference>
<dbReference type="InterPro" id="IPR029063">
    <property type="entry name" value="SAM-dependent_MTases_sf"/>
</dbReference>
<dbReference type="PANTHER" id="PTHR43861">
    <property type="entry name" value="TRANS-ACONITATE 2-METHYLTRANSFERASE-RELATED"/>
    <property type="match status" value="1"/>
</dbReference>
<keyword evidence="4" id="KW-1185">Reference proteome</keyword>
<protein>
    <submittedName>
        <fullName evidence="3">Class I SAM-dependent methyltransferase</fullName>
    </submittedName>
</protein>
<evidence type="ECO:0000256" key="1">
    <source>
        <dbReference type="ARBA" id="ARBA00022679"/>
    </source>
</evidence>
<evidence type="ECO:0000313" key="3">
    <source>
        <dbReference type="EMBL" id="QPI48932.1"/>
    </source>
</evidence>